<dbReference type="Gene3D" id="3.30.1150.10">
    <property type="match status" value="1"/>
</dbReference>
<sequence>MRAGEEPSSEQLRAEEHARVHGRVQGFVEKELATERVENGLVDTYFGEMDRALEKGLTGAPLFSYDGVLTHFFKPGPGWTQGLREMMAQAHSYGATGRPDVAGGPSGDDLGSVARSGAAGARARSGSTFADRLDSYSRGASALHVQVELEQSPTGQVLSVKLLESSGNPLFDAYVLENVPQSLAELGPASEHFAQRTKAPTVRSVWSVDGRVSFTRTVKLSKLHTLDAGDAAYVSGLAALGILSGGFDEVRGEVYIPDLRRPHFDIRTRLLQVY</sequence>
<accession>A0A250IPL4</accession>
<proteinExistence type="predicted"/>
<protein>
    <recommendedName>
        <fullName evidence="3">TonB C-terminal domain-containing protein</fullName>
    </recommendedName>
</protein>
<dbReference type="EMBL" id="CP022163">
    <property type="protein sequence ID" value="ATB33684.1"/>
    <property type="molecule type" value="Genomic_DNA"/>
</dbReference>
<gene>
    <name evidence="1" type="ORF">MEBOL_007182</name>
</gene>
<dbReference type="AlphaFoldDB" id="A0A250IPL4"/>
<evidence type="ECO:0000313" key="1">
    <source>
        <dbReference type="EMBL" id="ATB33684.1"/>
    </source>
</evidence>
<dbReference type="Pfam" id="PF13103">
    <property type="entry name" value="TonB_2"/>
    <property type="match status" value="1"/>
</dbReference>
<dbReference type="Proteomes" id="UP000217289">
    <property type="component" value="Chromosome"/>
</dbReference>
<dbReference type="SUPFAM" id="SSF74653">
    <property type="entry name" value="TolA/TonB C-terminal domain"/>
    <property type="match status" value="1"/>
</dbReference>
<evidence type="ECO:0000313" key="2">
    <source>
        <dbReference type="Proteomes" id="UP000217289"/>
    </source>
</evidence>
<organism evidence="1 2">
    <name type="scientific">Melittangium boletus DSM 14713</name>
    <dbReference type="NCBI Taxonomy" id="1294270"/>
    <lineage>
        <taxon>Bacteria</taxon>
        <taxon>Pseudomonadati</taxon>
        <taxon>Myxococcota</taxon>
        <taxon>Myxococcia</taxon>
        <taxon>Myxococcales</taxon>
        <taxon>Cystobacterineae</taxon>
        <taxon>Archangiaceae</taxon>
        <taxon>Melittangium</taxon>
    </lineage>
</organism>
<evidence type="ECO:0008006" key="3">
    <source>
        <dbReference type="Google" id="ProtNLM"/>
    </source>
</evidence>
<reference evidence="1 2" key="1">
    <citation type="submission" date="2017-06" db="EMBL/GenBank/DDBJ databases">
        <authorList>
            <person name="Kim H.J."/>
            <person name="Triplett B.A."/>
        </authorList>
    </citation>
    <scope>NUCLEOTIDE SEQUENCE [LARGE SCALE GENOMIC DNA]</scope>
    <source>
        <strain evidence="1 2">DSM 14713</strain>
    </source>
</reference>
<keyword evidence="2" id="KW-1185">Reference proteome</keyword>
<dbReference type="KEGG" id="mbd:MEBOL_007182"/>
<name>A0A250IPL4_9BACT</name>